<organism evidence="2">
    <name type="scientific">Candidatus Kentrum sp. TUN</name>
    <dbReference type="NCBI Taxonomy" id="2126343"/>
    <lineage>
        <taxon>Bacteria</taxon>
        <taxon>Pseudomonadati</taxon>
        <taxon>Pseudomonadota</taxon>
        <taxon>Gammaproteobacteria</taxon>
        <taxon>Candidatus Kentrum</taxon>
    </lineage>
</organism>
<accession>A0A450ZI70</accession>
<dbReference type="EMBL" id="CAADFY010000022">
    <property type="protein sequence ID" value="VFK53474.1"/>
    <property type="molecule type" value="Genomic_DNA"/>
</dbReference>
<sequence length="252" mass="28728">MSDFSYDVFLSHSGQDKPRVRRLAERLREAGLAVWFDDWVIKPGNDIFMAMEKGLENARVQVLCLSPAALDSDWVTLERSTALFRDPANTERRFIPLLLTYCELPDTLRRYKYIDFREETVTAFEELLTACGAPTGGKRTLDTAPVSDDKMDSAGRTSAIPPTDLIAQLKTIEDLFVRAHYERAYEQFRELCMDNPDYGDYQPQANAILSRYNALQNQIISGIIPPQQQEITGREIAAAFQTCLQQFKKTNQ</sequence>
<dbReference type="AlphaFoldDB" id="A0A450ZI70"/>
<feature type="domain" description="TIR" evidence="1">
    <location>
        <begin position="4"/>
        <end position="128"/>
    </location>
</feature>
<name>A0A450ZI70_9GAMM</name>
<gene>
    <name evidence="3" type="ORF">BECKTUN1418E_GA0071001_10234</name>
    <name evidence="2" type="ORF">BECKTUN1418F_GA0071002_10224</name>
</gene>
<dbReference type="SMART" id="SM00255">
    <property type="entry name" value="TIR"/>
    <property type="match status" value="1"/>
</dbReference>
<dbReference type="EMBL" id="CAADFV010000023">
    <property type="protein sequence ID" value="VFK54812.1"/>
    <property type="molecule type" value="Genomic_DNA"/>
</dbReference>
<dbReference type="SUPFAM" id="SSF52200">
    <property type="entry name" value="Toll/Interleukin receptor TIR domain"/>
    <property type="match status" value="1"/>
</dbReference>
<dbReference type="Gene3D" id="3.40.50.10140">
    <property type="entry name" value="Toll/interleukin-1 receptor homology (TIR) domain"/>
    <property type="match status" value="1"/>
</dbReference>
<dbReference type="GO" id="GO:0007165">
    <property type="term" value="P:signal transduction"/>
    <property type="evidence" value="ECO:0007669"/>
    <property type="project" value="InterPro"/>
</dbReference>
<evidence type="ECO:0000313" key="3">
    <source>
        <dbReference type="EMBL" id="VFK54812.1"/>
    </source>
</evidence>
<dbReference type="PROSITE" id="PS50104">
    <property type="entry name" value="TIR"/>
    <property type="match status" value="1"/>
</dbReference>
<evidence type="ECO:0000259" key="1">
    <source>
        <dbReference type="PROSITE" id="PS50104"/>
    </source>
</evidence>
<evidence type="ECO:0000313" key="2">
    <source>
        <dbReference type="EMBL" id="VFK53474.1"/>
    </source>
</evidence>
<protein>
    <submittedName>
        <fullName evidence="2">TIR domain-containing protein</fullName>
    </submittedName>
</protein>
<proteinExistence type="predicted"/>
<dbReference type="InterPro" id="IPR000157">
    <property type="entry name" value="TIR_dom"/>
</dbReference>
<dbReference type="InterPro" id="IPR035897">
    <property type="entry name" value="Toll_tir_struct_dom_sf"/>
</dbReference>
<dbReference type="Pfam" id="PF13676">
    <property type="entry name" value="TIR_2"/>
    <property type="match status" value="1"/>
</dbReference>
<reference evidence="2" key="1">
    <citation type="submission" date="2019-02" db="EMBL/GenBank/DDBJ databases">
        <authorList>
            <person name="Gruber-Vodicka R. H."/>
            <person name="Seah K. B. B."/>
        </authorList>
    </citation>
    <scope>NUCLEOTIDE SEQUENCE</scope>
    <source>
        <strain evidence="3">BECK_BY2</strain>
        <strain evidence="2">BECK_BY3</strain>
    </source>
</reference>